<dbReference type="RefSeq" id="WP_162788570.1">
    <property type="nucleotide sequence ID" value="NZ_CP015163.1"/>
</dbReference>
<gene>
    <name evidence="1" type="ORF">A4R43_23535</name>
</gene>
<evidence type="ECO:0008006" key="3">
    <source>
        <dbReference type="Google" id="ProtNLM"/>
    </source>
</evidence>
<name>A0A344LAM8_9PSEU</name>
<dbReference type="EMBL" id="CP015163">
    <property type="protein sequence ID" value="AXB45102.1"/>
    <property type="molecule type" value="Genomic_DNA"/>
</dbReference>
<keyword evidence="2" id="KW-1185">Reference proteome</keyword>
<dbReference type="SUPFAM" id="SSF55961">
    <property type="entry name" value="Bet v1-like"/>
    <property type="match status" value="1"/>
</dbReference>
<dbReference type="InterPro" id="IPR023393">
    <property type="entry name" value="START-like_dom_sf"/>
</dbReference>
<sequence length="145" mass="16149">MTWTRSSTQLLEVGRELVWPALADLPGWSRWDPDLVEVTRHGEGGDLVPPGRFWGAVHRKAAGPYKLVAFEEGRRIELHQPIPLGMMRLEYRLADAPGGRTEYTQHVSLSGPMARVMVWVVGANVVRHFPEKCAALERLASPATA</sequence>
<organism evidence="1 2">
    <name type="scientific">Amycolatopsis albispora</name>
    <dbReference type="NCBI Taxonomy" id="1804986"/>
    <lineage>
        <taxon>Bacteria</taxon>
        <taxon>Bacillati</taxon>
        <taxon>Actinomycetota</taxon>
        <taxon>Actinomycetes</taxon>
        <taxon>Pseudonocardiales</taxon>
        <taxon>Pseudonocardiaceae</taxon>
        <taxon>Amycolatopsis</taxon>
    </lineage>
</organism>
<dbReference type="Pfam" id="PF10604">
    <property type="entry name" value="Polyketide_cyc2"/>
    <property type="match status" value="1"/>
</dbReference>
<dbReference type="KEGG" id="aab:A4R43_23535"/>
<accession>A0A344LAM8</accession>
<reference evidence="1 2" key="1">
    <citation type="submission" date="2016-04" db="EMBL/GenBank/DDBJ databases">
        <title>Complete genome sequence and analysis of deep-sea sediment isolate, Amycolatopsis sp. WP1.</title>
        <authorList>
            <person name="Wang H."/>
            <person name="Chen S."/>
            <person name="Wu Q."/>
        </authorList>
    </citation>
    <scope>NUCLEOTIDE SEQUENCE [LARGE SCALE GENOMIC DNA]</scope>
    <source>
        <strain evidence="1 2">WP1</strain>
    </source>
</reference>
<dbReference type="Proteomes" id="UP000250434">
    <property type="component" value="Chromosome"/>
</dbReference>
<dbReference type="InterPro" id="IPR019587">
    <property type="entry name" value="Polyketide_cyclase/dehydratase"/>
</dbReference>
<evidence type="ECO:0000313" key="2">
    <source>
        <dbReference type="Proteomes" id="UP000250434"/>
    </source>
</evidence>
<evidence type="ECO:0000313" key="1">
    <source>
        <dbReference type="EMBL" id="AXB45102.1"/>
    </source>
</evidence>
<dbReference type="Gene3D" id="3.30.530.20">
    <property type="match status" value="1"/>
</dbReference>
<proteinExistence type="predicted"/>
<protein>
    <recommendedName>
        <fullName evidence="3">Polyketide cyclase</fullName>
    </recommendedName>
</protein>
<dbReference type="AlphaFoldDB" id="A0A344LAM8"/>